<evidence type="ECO:0000313" key="10">
    <source>
        <dbReference type="RefSeq" id="XP_034256433.1"/>
    </source>
</evidence>
<dbReference type="RefSeq" id="XP_034256434.1">
    <property type="nucleotide sequence ID" value="XM_034400543.1"/>
</dbReference>
<dbReference type="PANTHER" id="PTHR47156:SF10">
    <property type="entry name" value="E3 UBIQUITIN-PROTEIN LIGASE TRIM-21-RELATED"/>
    <property type="match status" value="1"/>
</dbReference>
<accession>A0A6P9AGK4</accession>
<dbReference type="PROSITE" id="PS50089">
    <property type="entry name" value="ZF_RING_2"/>
    <property type="match status" value="1"/>
</dbReference>
<dbReference type="GO" id="GO:0008270">
    <property type="term" value="F:zinc ion binding"/>
    <property type="evidence" value="ECO:0007669"/>
    <property type="project" value="UniProtKB-KW"/>
</dbReference>
<feature type="domain" description="RING-type" evidence="6">
    <location>
        <begin position="3"/>
        <end position="43"/>
    </location>
</feature>
<dbReference type="GeneID" id="117654237"/>
<reference evidence="8 9" key="1">
    <citation type="submission" date="2025-04" db="UniProtKB">
        <authorList>
            <consortium name="RefSeq"/>
        </authorList>
    </citation>
    <scope>IDENTIFICATION</scope>
    <source>
        <tissue evidence="8 9">Total insect</tissue>
    </source>
</reference>
<dbReference type="SUPFAM" id="SSF57850">
    <property type="entry name" value="RING/U-box"/>
    <property type="match status" value="1"/>
</dbReference>
<dbReference type="KEGG" id="tpal:117654237"/>
<proteinExistence type="predicted"/>
<dbReference type="InterPro" id="IPR017907">
    <property type="entry name" value="Znf_RING_CS"/>
</dbReference>
<keyword evidence="7" id="KW-1185">Reference proteome</keyword>
<evidence type="ECO:0000256" key="5">
    <source>
        <dbReference type="SAM" id="MobiDB-lite"/>
    </source>
</evidence>
<evidence type="ECO:0000313" key="11">
    <source>
        <dbReference type="RefSeq" id="XP_034256434.1"/>
    </source>
</evidence>
<evidence type="ECO:0000256" key="2">
    <source>
        <dbReference type="ARBA" id="ARBA00022771"/>
    </source>
</evidence>
<evidence type="ECO:0000256" key="1">
    <source>
        <dbReference type="ARBA" id="ARBA00022723"/>
    </source>
</evidence>
<protein>
    <submittedName>
        <fullName evidence="8 9">Uncharacterized protein LOC117654237 isoform X1</fullName>
    </submittedName>
</protein>
<dbReference type="SMART" id="SM00184">
    <property type="entry name" value="RING"/>
    <property type="match status" value="1"/>
</dbReference>
<dbReference type="InterPro" id="IPR052667">
    <property type="entry name" value="E3_ubiquitin-ligase_RING"/>
</dbReference>
<dbReference type="RefSeq" id="XP_034256431.1">
    <property type="nucleotide sequence ID" value="XM_034400540.1"/>
</dbReference>
<dbReference type="Gene3D" id="3.30.40.10">
    <property type="entry name" value="Zinc/RING finger domain, C3HC4 (zinc finger)"/>
    <property type="match status" value="1"/>
</dbReference>
<evidence type="ECO:0000313" key="8">
    <source>
        <dbReference type="RefSeq" id="XP_034256430.1"/>
    </source>
</evidence>
<evidence type="ECO:0000259" key="6">
    <source>
        <dbReference type="PROSITE" id="PS50089"/>
    </source>
</evidence>
<keyword evidence="3" id="KW-0862">Zinc</keyword>
<evidence type="ECO:0000256" key="4">
    <source>
        <dbReference type="PROSITE-ProRule" id="PRU00175"/>
    </source>
</evidence>
<dbReference type="RefSeq" id="XP_034256430.1">
    <property type="nucleotide sequence ID" value="XM_034400539.1"/>
</dbReference>
<sequence>MECDVCMQHFDSEERRPKVLPCGHTYCISCLRQLPAKQCPVDKKVFQLDNLSDNYKLLTVAASSLLPPVRFWCISCEKEATGHCVDRHDIRSVTAQRTKASESLLSELHEGEEALAALAGVLDEEAVNRQAQDCSDLLKQERVRLASARNRLLDAVGAEASVWEQATQAAVAVQSVNELSQSAAQLTNDVFDPSTSWTVLGAVGGVAAWTGEMRPAENAAARLLLCGLACSGGLRASAQQPDKQPNPVQQPVKQPNPVQQPDKQPNQQQEQKQARRRRLSIIVQRTRGRGSADGYLHQPRPKFLHCLR</sequence>
<feature type="compositionally biased region" description="Low complexity" evidence="5">
    <location>
        <begin position="235"/>
        <end position="271"/>
    </location>
</feature>
<dbReference type="InterPro" id="IPR001841">
    <property type="entry name" value="Znf_RING"/>
</dbReference>
<dbReference type="OrthoDB" id="654191at2759"/>
<keyword evidence="1" id="KW-0479">Metal-binding</keyword>
<name>A0A6P9AGK4_THRPL</name>
<evidence type="ECO:0000256" key="3">
    <source>
        <dbReference type="ARBA" id="ARBA00022833"/>
    </source>
</evidence>
<dbReference type="Proteomes" id="UP000515158">
    <property type="component" value="Unplaced"/>
</dbReference>
<keyword evidence="2 4" id="KW-0863">Zinc-finger</keyword>
<evidence type="ECO:0000313" key="9">
    <source>
        <dbReference type="RefSeq" id="XP_034256431.1"/>
    </source>
</evidence>
<gene>
    <name evidence="8 9 10 11" type="primary">LOC117654237</name>
</gene>
<organism evidence="11">
    <name type="scientific">Thrips palmi</name>
    <name type="common">Melon thrips</name>
    <dbReference type="NCBI Taxonomy" id="161013"/>
    <lineage>
        <taxon>Eukaryota</taxon>
        <taxon>Metazoa</taxon>
        <taxon>Ecdysozoa</taxon>
        <taxon>Arthropoda</taxon>
        <taxon>Hexapoda</taxon>
        <taxon>Insecta</taxon>
        <taxon>Pterygota</taxon>
        <taxon>Neoptera</taxon>
        <taxon>Paraneoptera</taxon>
        <taxon>Thysanoptera</taxon>
        <taxon>Terebrantia</taxon>
        <taxon>Thripoidea</taxon>
        <taxon>Thripidae</taxon>
        <taxon>Thrips</taxon>
    </lineage>
</organism>
<dbReference type="AlphaFoldDB" id="A0A6P9AGK4"/>
<dbReference type="RefSeq" id="XP_034256433.1">
    <property type="nucleotide sequence ID" value="XM_034400542.1"/>
</dbReference>
<dbReference type="Pfam" id="PF14634">
    <property type="entry name" value="zf-RING_5"/>
    <property type="match status" value="1"/>
</dbReference>
<evidence type="ECO:0000313" key="7">
    <source>
        <dbReference type="Proteomes" id="UP000515158"/>
    </source>
</evidence>
<feature type="region of interest" description="Disordered" evidence="5">
    <location>
        <begin position="235"/>
        <end position="300"/>
    </location>
</feature>
<dbReference type="PROSITE" id="PS00518">
    <property type="entry name" value="ZF_RING_1"/>
    <property type="match status" value="1"/>
</dbReference>
<dbReference type="InterPro" id="IPR013083">
    <property type="entry name" value="Znf_RING/FYVE/PHD"/>
</dbReference>
<dbReference type="PANTHER" id="PTHR47156">
    <property type="entry name" value="PROTEIN CBG20824"/>
    <property type="match status" value="1"/>
</dbReference>